<dbReference type="RefSeq" id="WP_190401672.1">
    <property type="nucleotide sequence ID" value="NZ_JACJQB010000001.1"/>
</dbReference>
<reference evidence="1 2" key="1">
    <citation type="journal article" date="2020" name="ISME J.">
        <title>Comparative genomics reveals insights into cyanobacterial evolution and habitat adaptation.</title>
        <authorList>
            <person name="Chen M.Y."/>
            <person name="Teng W.K."/>
            <person name="Zhao L."/>
            <person name="Hu C.X."/>
            <person name="Zhou Y.K."/>
            <person name="Han B.P."/>
            <person name="Song L.R."/>
            <person name="Shu W.S."/>
        </authorList>
    </citation>
    <scope>NUCLEOTIDE SEQUENCE [LARGE SCALE GENOMIC DNA]</scope>
    <source>
        <strain evidence="1 2">FACHB-723</strain>
    </source>
</reference>
<comment type="caution">
    <text evidence="1">The sequence shown here is derived from an EMBL/GenBank/DDBJ whole genome shotgun (WGS) entry which is preliminary data.</text>
</comment>
<proteinExistence type="predicted"/>
<protein>
    <submittedName>
        <fullName evidence="1">Uncharacterized protein</fullName>
    </submittedName>
</protein>
<dbReference type="Proteomes" id="UP000642094">
    <property type="component" value="Unassembled WGS sequence"/>
</dbReference>
<keyword evidence="2" id="KW-1185">Reference proteome</keyword>
<name>A0ABR7ZTD1_9CYAN</name>
<sequence>MLSFPLHFIAVSNLQSLAIANIFTRKLRSITHIKQRSHSQHPTPDRLFPKISQRLFILVIVD</sequence>
<evidence type="ECO:0000313" key="2">
    <source>
        <dbReference type="Proteomes" id="UP000642094"/>
    </source>
</evidence>
<dbReference type="EMBL" id="JACJQB010000001">
    <property type="protein sequence ID" value="MBD2186804.1"/>
    <property type="molecule type" value="Genomic_DNA"/>
</dbReference>
<gene>
    <name evidence="1" type="ORF">H6F41_01440</name>
</gene>
<evidence type="ECO:0000313" key="1">
    <source>
        <dbReference type="EMBL" id="MBD2186804.1"/>
    </source>
</evidence>
<organism evidence="1 2">
    <name type="scientific">Pseudanabaena mucicola FACHB-723</name>
    <dbReference type="NCBI Taxonomy" id="2692860"/>
    <lineage>
        <taxon>Bacteria</taxon>
        <taxon>Bacillati</taxon>
        <taxon>Cyanobacteriota</taxon>
        <taxon>Cyanophyceae</taxon>
        <taxon>Pseudanabaenales</taxon>
        <taxon>Pseudanabaenaceae</taxon>
        <taxon>Pseudanabaena</taxon>
    </lineage>
</organism>
<accession>A0ABR7ZTD1</accession>